<sequence>MVKYSREPDNPTKSCKAKGCDLRVHFK</sequence>
<evidence type="ECO:0000313" key="1">
    <source>
        <dbReference type="EMBL" id="KAJ6764208.1"/>
    </source>
</evidence>
<name>A0A9Q0WCI5_9ROSI</name>
<evidence type="ECO:0000313" key="2">
    <source>
        <dbReference type="Proteomes" id="UP001151752"/>
    </source>
</evidence>
<dbReference type="Gene3D" id="3.90.470.10">
    <property type="entry name" value="Ribosomal protein L22/L17"/>
    <property type="match status" value="1"/>
</dbReference>
<dbReference type="EMBL" id="JAPFFM010000004">
    <property type="protein sequence ID" value="KAJ6764208.1"/>
    <property type="molecule type" value="Genomic_DNA"/>
</dbReference>
<organism evidence="1 2">
    <name type="scientific">Salix koriyanagi</name>
    <dbReference type="NCBI Taxonomy" id="2511006"/>
    <lineage>
        <taxon>Eukaryota</taxon>
        <taxon>Viridiplantae</taxon>
        <taxon>Streptophyta</taxon>
        <taxon>Embryophyta</taxon>
        <taxon>Tracheophyta</taxon>
        <taxon>Spermatophyta</taxon>
        <taxon>Magnoliopsida</taxon>
        <taxon>eudicotyledons</taxon>
        <taxon>Gunneridae</taxon>
        <taxon>Pentapetalae</taxon>
        <taxon>rosids</taxon>
        <taxon>fabids</taxon>
        <taxon>Malpighiales</taxon>
        <taxon>Salicaceae</taxon>
        <taxon>Saliceae</taxon>
        <taxon>Salix</taxon>
    </lineage>
</organism>
<reference evidence="1" key="1">
    <citation type="submission" date="2022-11" db="EMBL/GenBank/DDBJ databases">
        <authorList>
            <person name="Hyden B.L."/>
            <person name="Feng K."/>
            <person name="Yates T."/>
            <person name="Jawdy S."/>
            <person name="Smart L.B."/>
            <person name="Muchero W."/>
        </authorList>
    </citation>
    <scope>NUCLEOTIDE SEQUENCE</scope>
    <source>
        <tissue evidence="1">Shoot tip</tissue>
    </source>
</reference>
<keyword evidence="2" id="KW-1185">Reference proteome</keyword>
<dbReference type="GO" id="GO:0006412">
    <property type="term" value="P:translation"/>
    <property type="evidence" value="ECO:0007669"/>
    <property type="project" value="InterPro"/>
</dbReference>
<dbReference type="Proteomes" id="UP001151752">
    <property type="component" value="Chromosome 12"/>
</dbReference>
<dbReference type="InterPro" id="IPR036394">
    <property type="entry name" value="Ribosomal_uL22_sf"/>
</dbReference>
<proteinExistence type="predicted"/>
<dbReference type="AlphaFoldDB" id="A0A9Q0WCI5"/>
<accession>A0A9Q0WCI5</accession>
<gene>
    <name evidence="1" type="ORF">OIU74_023147</name>
</gene>
<dbReference type="GO" id="GO:0003735">
    <property type="term" value="F:structural constituent of ribosome"/>
    <property type="evidence" value="ECO:0007669"/>
    <property type="project" value="InterPro"/>
</dbReference>
<dbReference type="GO" id="GO:0005840">
    <property type="term" value="C:ribosome"/>
    <property type="evidence" value="ECO:0007669"/>
    <property type="project" value="InterPro"/>
</dbReference>
<protein>
    <submittedName>
        <fullName evidence="1">Uncharacterized protein</fullName>
    </submittedName>
</protein>
<feature type="non-terminal residue" evidence="1">
    <location>
        <position position="1"/>
    </location>
</feature>
<comment type="caution">
    <text evidence="1">The sequence shown here is derived from an EMBL/GenBank/DDBJ whole genome shotgun (WGS) entry which is preliminary data.</text>
</comment>
<reference evidence="1" key="2">
    <citation type="journal article" date="2023" name="Int. J. Mol. Sci.">
        <title>De Novo Assembly and Annotation of 11 Diverse Shrub Willow (Salix) Genomes Reveals Novel Gene Organization in Sex-Linked Regions.</title>
        <authorList>
            <person name="Hyden B."/>
            <person name="Feng K."/>
            <person name="Yates T.B."/>
            <person name="Jawdy S."/>
            <person name="Cereghino C."/>
            <person name="Smart L.B."/>
            <person name="Muchero W."/>
        </authorList>
    </citation>
    <scope>NUCLEOTIDE SEQUENCE</scope>
    <source>
        <tissue evidence="1">Shoot tip</tissue>
    </source>
</reference>